<evidence type="ECO:0000313" key="1">
    <source>
        <dbReference type="EMBL" id="KAF2220475.1"/>
    </source>
</evidence>
<protein>
    <submittedName>
        <fullName evidence="1">Uncharacterized protein</fullName>
    </submittedName>
</protein>
<gene>
    <name evidence="1" type="ORF">BDZ85DRAFT_241131</name>
</gene>
<sequence length="52" mass="6112">MSEHIMGRWTWSRGRWEDQGQVMNDECWDEGGLHWRSSDGALIPYLLARGAY</sequence>
<evidence type="ECO:0000313" key="2">
    <source>
        <dbReference type="Proteomes" id="UP000799538"/>
    </source>
</evidence>
<proteinExistence type="predicted"/>
<dbReference type="Proteomes" id="UP000799538">
    <property type="component" value="Unassembled WGS sequence"/>
</dbReference>
<dbReference type="EMBL" id="ML992512">
    <property type="protein sequence ID" value="KAF2220475.1"/>
    <property type="molecule type" value="Genomic_DNA"/>
</dbReference>
<reference evidence="2" key="1">
    <citation type="journal article" date="2020" name="Stud. Mycol.">
        <title>101 Dothideomycetes genomes: A test case for predicting lifestyles and emergence of pathogens.</title>
        <authorList>
            <person name="Haridas S."/>
            <person name="Albert R."/>
            <person name="Binder M."/>
            <person name="Bloem J."/>
            <person name="LaButti K."/>
            <person name="Salamov A."/>
            <person name="Andreopoulos B."/>
            <person name="Baker S."/>
            <person name="Barry K."/>
            <person name="Bills G."/>
            <person name="Bluhm B."/>
            <person name="Cannon C."/>
            <person name="Castanera R."/>
            <person name="Culley D."/>
            <person name="Daum C."/>
            <person name="Ezra D."/>
            <person name="Gonzalez J."/>
            <person name="Henrissat B."/>
            <person name="Kuo A."/>
            <person name="Liang C."/>
            <person name="Lipzen A."/>
            <person name="Lutzoni F."/>
            <person name="Magnuson J."/>
            <person name="Mondo S."/>
            <person name="Nolan M."/>
            <person name="Ohm R."/>
            <person name="Pangilinan J."/>
            <person name="Park H.-J."/>
            <person name="Ramirez L."/>
            <person name="Alfaro M."/>
            <person name="Sun H."/>
            <person name="Tritt A."/>
            <person name="Yoshinaga Y."/>
            <person name="Zwiers L.-H."/>
            <person name="Turgeon B."/>
            <person name="Goodwin S."/>
            <person name="Spatafora J."/>
            <person name="Crous P."/>
            <person name="Grigoriev I."/>
        </authorList>
    </citation>
    <scope>NUCLEOTIDE SEQUENCE [LARGE SCALE GENOMIC DNA]</scope>
    <source>
        <strain evidence="2">CECT 20119</strain>
    </source>
</reference>
<name>A0A6A6G3Y5_9PEZI</name>
<accession>A0A6A6G3Y5</accession>
<dbReference type="AlphaFoldDB" id="A0A6A6G3Y5"/>
<organism evidence="1 2">
    <name type="scientific">Elsinoe ampelina</name>
    <dbReference type="NCBI Taxonomy" id="302913"/>
    <lineage>
        <taxon>Eukaryota</taxon>
        <taxon>Fungi</taxon>
        <taxon>Dikarya</taxon>
        <taxon>Ascomycota</taxon>
        <taxon>Pezizomycotina</taxon>
        <taxon>Dothideomycetes</taxon>
        <taxon>Dothideomycetidae</taxon>
        <taxon>Myriangiales</taxon>
        <taxon>Elsinoaceae</taxon>
        <taxon>Elsinoe</taxon>
    </lineage>
</organism>
<dbReference type="OrthoDB" id="205662at2759"/>
<keyword evidence="2" id="KW-1185">Reference proteome</keyword>